<keyword evidence="6" id="KW-1185">Reference proteome</keyword>
<feature type="domain" description="Alpha-2-macroglobulin bait region" evidence="3">
    <location>
        <begin position="1023"/>
        <end position="1164"/>
    </location>
</feature>
<dbReference type="Pfam" id="PF07703">
    <property type="entry name" value="A2M_BRD"/>
    <property type="match status" value="1"/>
</dbReference>
<dbReference type="Proteomes" id="UP000676169">
    <property type="component" value="Chromosome"/>
</dbReference>
<dbReference type="InterPro" id="IPR047565">
    <property type="entry name" value="Alpha-macroglob_thiol-ester_cl"/>
</dbReference>
<dbReference type="Gene3D" id="1.50.10.20">
    <property type="match status" value="1"/>
</dbReference>
<dbReference type="KEGG" id="lamb:KBB96_13340"/>
<gene>
    <name evidence="5" type="ORF">KBB96_13340</name>
</gene>
<evidence type="ECO:0000259" key="4">
    <source>
        <dbReference type="SMART" id="SM01360"/>
    </source>
</evidence>
<dbReference type="InterPro" id="IPR011625">
    <property type="entry name" value="A2M_N_BRD"/>
</dbReference>
<dbReference type="SUPFAM" id="SSF48239">
    <property type="entry name" value="Terpenoid cyclases/Protein prenyltransferases"/>
    <property type="match status" value="1"/>
</dbReference>
<keyword evidence="2" id="KW-0732">Signal</keyword>
<dbReference type="Pfam" id="PF17973">
    <property type="entry name" value="bMG10"/>
    <property type="match status" value="1"/>
</dbReference>
<reference evidence="5" key="1">
    <citation type="submission" date="2021-04" db="EMBL/GenBank/DDBJ databases">
        <title>Luteolibacter sp. 32A isolated from the skin of an Anderson's salamander (Ambystoma andersonii).</title>
        <authorList>
            <person name="Spergser J."/>
            <person name="Busse H.-J."/>
        </authorList>
    </citation>
    <scope>NUCLEOTIDE SEQUENCE</scope>
    <source>
        <strain evidence="5">32A</strain>
    </source>
</reference>
<dbReference type="SMART" id="SM01359">
    <property type="entry name" value="A2M_N_2"/>
    <property type="match status" value="1"/>
</dbReference>
<feature type="signal peptide" evidence="2">
    <location>
        <begin position="1"/>
        <end position="17"/>
    </location>
</feature>
<dbReference type="CDD" id="cd02891">
    <property type="entry name" value="A2M_like"/>
    <property type="match status" value="1"/>
</dbReference>
<dbReference type="Pfam" id="PF01835">
    <property type="entry name" value="MG2"/>
    <property type="match status" value="1"/>
</dbReference>
<evidence type="ECO:0000256" key="2">
    <source>
        <dbReference type="SAM" id="SignalP"/>
    </source>
</evidence>
<proteinExistence type="inferred from homology"/>
<feature type="chain" id="PRO_5036986722" description="Alpha-2-macroglobulin" evidence="2">
    <location>
        <begin position="18"/>
        <end position="2057"/>
    </location>
</feature>
<feature type="domain" description="Alpha-2-macroglobulin" evidence="4">
    <location>
        <begin position="1290"/>
        <end position="1380"/>
    </location>
</feature>
<dbReference type="InterPro" id="IPR002890">
    <property type="entry name" value="MG2"/>
</dbReference>
<dbReference type="InterPro" id="IPR001599">
    <property type="entry name" value="Macroglobln_a2"/>
</dbReference>
<dbReference type="SMART" id="SM01360">
    <property type="entry name" value="A2M"/>
    <property type="match status" value="1"/>
</dbReference>
<dbReference type="PANTHER" id="PTHR40094:SF1">
    <property type="entry name" value="UBIQUITIN DOMAIN-CONTAINING PROTEIN"/>
    <property type="match status" value="1"/>
</dbReference>
<dbReference type="InterPro" id="IPR041246">
    <property type="entry name" value="Bact_MG10"/>
</dbReference>
<dbReference type="EMBL" id="CP073100">
    <property type="protein sequence ID" value="QUE49853.1"/>
    <property type="molecule type" value="Genomic_DNA"/>
</dbReference>
<dbReference type="InterPro" id="IPR008930">
    <property type="entry name" value="Terpenoid_cyclase/PrenylTrfase"/>
</dbReference>
<evidence type="ECO:0000256" key="1">
    <source>
        <dbReference type="ARBA" id="ARBA00010556"/>
    </source>
</evidence>
<name>A0A975G6T6_9BACT</name>
<dbReference type="Gene3D" id="2.60.40.1930">
    <property type="match status" value="1"/>
</dbReference>
<dbReference type="InterPro" id="IPR051802">
    <property type="entry name" value="YfhM-like"/>
</dbReference>
<sequence length="2057" mass="227817">MKTLFFSLTGMWLFALAAMGQDVAKIRAERDGMVDKGRWREALDLYEEKLLPVGDENSGKDWEKVMMSLQRLNDWQKFDGLMEKALEAHPDQPHLLLAAGVSLQSVPHGGRMLAGEFERQQGYYGPRRGGRHSFNPGDGDATAGEMISCAYRDFVRGMQLVKRAVDTARDEAFRVNAWAMVAAKLGEGQYGSEAWRLQLLTPLDTLPDWQEEGPSGGTEGAPWAGDKPVLYEVPASWDAAKNDGERLRFAWAEQARLNASLEPWSRFYLAQFNRSQYGVQTLGGYGWWGAPDEESGKGILAVDTLADDECLAKTSDGVRRFKLPPGQHFIALYRSLLDDKSVGGSAGDALVDEYLDRRQYDRAETALREVISKQGPGDDKQREKLLAQITGAWGRFGAAETAASGTRPKIPLTFRNAGSIKLTAAPIDMEAVLRDIKDYISGNPPELDWQRIQPGQIGMRLIEGKSTKYLGEIGAAWQQDLKPGEKHRDTLANIEVPLDKPGAWWVTGTLANGNTIHTVIWIIDTVIVQHETAAGRQVWLADAATGAPVADAEVEFFGHRTVDIERKLPLGRRYEIRTKIFNRTTDGEGRILLKAGDWDSQYQWSMVSRKNGRGLAFGGFGPFYGYGGNDPGAYRDAISYGVTDRPLYKAGDAIHAKFWLREVSYGKADEARWSGKTGRVIFIDGCGQEAMKIENLKTDALGAIEVQSVLPKNAVLGAWTARFEIPNQITAIVRFRVEEYRKPEYEVSIEAPSEPVRLGDKFTAIVKAVYFHGAPVRNATVEITVNRESLGERWFPMWRWDWLYGRGAWWCGVEAPWHPGWKSWGCIPPSPPWWRGNRWTPPELVIKRTVQIGEDGTARVEVDTAPAKQVHGDMDARYSIEAKVVDASRREETGKGSVVAARKPFEIVVAADRGYARPGENVEVTVSAATLAGKPVVGAEGTLRLLRLVAGENGRIDEKEISLWQVKTDAEGEIHQRFQAPAAGQYRLAAKLSHNGGEATEGGLILNVHGTDKPGDDWQFGDLELVTDKVSYAPGDTVKLRVNSDQPNAHVWLFLRAEQGGGREAKRIVLDGRSGEVQIPLSLDDMPNIFVEGVTVHGAQVHTAVRQILLPPQSRALDVSVEPAKARVKPGEKSALAVIVRDGGGKPFQGTTTVAIYDKALEALTGGPNAAPILENFWSWKRNYWGPRTVGSVPGSQGSLAAPDEVTMQTLGNFGWVGVVTGGVGGRLERRSASARSRLGLDEGGMAADAFSAAPATFAAPMEVAKKKDAAGGEDGTEPAVTVRKEFADLLKWAGEVKTNAEGRAEIPLEFPDNLTTWKARVWALGEGTRVGEGSAEIITSKELLVRLEAPRFLVEKDEAVFSAVVHNEYDAPRTVKVSLELEGGTVEQIGGETKSVEIPAKGEVRVDWRVKALKEGEAVVRMKAVTTDDGDAIEKKVPVIVHGMLRQDAWSRVIDPGKDSTSIDFEIPEQRRADQTKLTVRFSPTVAGAVVDAIPYLAEYPYGCTEQTLNRFVPLVIARKMVQDLGVNLDEIREKRINLNPQQMGDARERAEQWRQWKRNPVFDALEIEKMEQAGVDRLMNMQNSDGGWGWFSGYGETSYPHTTVVVVHGLLSAKANGANVPDGMLNRGVAWLQSSEKKEVAALKRHVARVAAEKAGKKPKPSKLYEKSRTDSTDAFVRMVLGEAGKDGPEMVDFLFRDRLELPVYAQCLAGLELHRRKDAGRRDEVMQTIAQFAKRDDENQTHYLDLKNESYWWYWYGSDVEANAWYLKLLSAVKPKAPETRGLVKYLVNNRRHACYWNSTRDTAYAIEAIAAYLKASGELAPKMDVEVLLDGKSLRTVSIDRENLFSFDGTVIVDAAGLPTGRHTVELRRKGEGSLYGNVYLEVFSLEDFLRKAGLEVKVERHVYKLIPEENQTVVPDSTGLVVNQRVQKFRREELKDGASLASGDRIEVELVLESKNDYEYLIFSDAKAAGFEATESLSGYVRGRIQAYMEPRDKTVDFFIRSLPRGTSQVTYQLRAEAPGKYHALPAKAEAMYAPELRANSDEIRLEVVEKK</sequence>
<dbReference type="PANTHER" id="PTHR40094">
    <property type="entry name" value="ALPHA-2-MACROGLOBULIN HOMOLOG"/>
    <property type="match status" value="1"/>
</dbReference>
<accession>A0A975G6T6</accession>
<evidence type="ECO:0000259" key="3">
    <source>
        <dbReference type="SMART" id="SM01359"/>
    </source>
</evidence>
<evidence type="ECO:0008006" key="7">
    <source>
        <dbReference type="Google" id="ProtNLM"/>
    </source>
</evidence>
<comment type="similarity">
    <text evidence="1">Belongs to the protease inhibitor I39 (alpha-2-macroglobulin) family. Bacterial alpha-2-macroglobulin subfamily.</text>
</comment>
<dbReference type="Gene3D" id="2.60.40.10">
    <property type="entry name" value="Immunoglobulins"/>
    <property type="match status" value="1"/>
</dbReference>
<dbReference type="SMART" id="SM01419">
    <property type="entry name" value="Thiol-ester_cl"/>
    <property type="match status" value="1"/>
</dbReference>
<protein>
    <recommendedName>
        <fullName evidence="7">Alpha-2-macroglobulin</fullName>
    </recommendedName>
</protein>
<organism evidence="5 6">
    <name type="scientific">Luteolibacter ambystomatis</name>
    <dbReference type="NCBI Taxonomy" id="2824561"/>
    <lineage>
        <taxon>Bacteria</taxon>
        <taxon>Pseudomonadati</taxon>
        <taxon>Verrucomicrobiota</taxon>
        <taxon>Verrucomicrobiia</taxon>
        <taxon>Verrucomicrobiales</taxon>
        <taxon>Verrucomicrobiaceae</taxon>
        <taxon>Luteolibacter</taxon>
    </lineage>
</organism>
<dbReference type="InterPro" id="IPR013783">
    <property type="entry name" value="Ig-like_fold"/>
</dbReference>
<evidence type="ECO:0000313" key="6">
    <source>
        <dbReference type="Proteomes" id="UP000676169"/>
    </source>
</evidence>
<dbReference type="RefSeq" id="WP_211629942.1">
    <property type="nucleotide sequence ID" value="NZ_CP073100.1"/>
</dbReference>
<evidence type="ECO:0000313" key="5">
    <source>
        <dbReference type="EMBL" id="QUE49853.1"/>
    </source>
</evidence>
<dbReference type="Pfam" id="PF00207">
    <property type="entry name" value="A2M"/>
    <property type="match status" value="1"/>
</dbReference>
<dbReference type="GO" id="GO:0004866">
    <property type="term" value="F:endopeptidase inhibitor activity"/>
    <property type="evidence" value="ECO:0007669"/>
    <property type="project" value="InterPro"/>
</dbReference>